<accession>A0A1V9Y4H6</accession>
<gene>
    <name evidence="2" type="ORF">ACHHYP_20872</name>
</gene>
<feature type="region of interest" description="Disordered" evidence="1">
    <location>
        <begin position="1"/>
        <end position="30"/>
    </location>
</feature>
<sequence>MSKDHVTGLFESTSLTGDLPPMTTSMETGDDDELSRLELETIMAVYEVLLAVHAPLIYHSDAVLVASTSASVAVITPHTGARGLATDTLAALWTYNDLGAAVKDLMVAMYDGDDDFDMRNAISTLAELVEAEEFDTTAAEHVLMHPTEPRLVVGDLVAAQLAAHRG</sequence>
<dbReference type="Proteomes" id="UP000243579">
    <property type="component" value="Unassembled WGS sequence"/>
</dbReference>
<proteinExistence type="predicted"/>
<organism evidence="2 3">
    <name type="scientific">Achlya hypogyna</name>
    <name type="common">Oomycete</name>
    <name type="synonym">Protoachlya hypogyna</name>
    <dbReference type="NCBI Taxonomy" id="1202772"/>
    <lineage>
        <taxon>Eukaryota</taxon>
        <taxon>Sar</taxon>
        <taxon>Stramenopiles</taxon>
        <taxon>Oomycota</taxon>
        <taxon>Saprolegniomycetes</taxon>
        <taxon>Saprolegniales</taxon>
        <taxon>Achlyaceae</taxon>
        <taxon>Achlya</taxon>
    </lineage>
</organism>
<keyword evidence="3" id="KW-1185">Reference proteome</keyword>
<comment type="caution">
    <text evidence="2">The sequence shown here is derived from an EMBL/GenBank/DDBJ whole genome shotgun (WGS) entry which is preliminary data.</text>
</comment>
<reference evidence="2 3" key="1">
    <citation type="journal article" date="2014" name="Genome Biol. Evol.">
        <title>The secreted proteins of Achlya hypogyna and Thraustotheca clavata identify the ancestral oomycete secretome and reveal gene acquisitions by horizontal gene transfer.</title>
        <authorList>
            <person name="Misner I."/>
            <person name="Blouin N."/>
            <person name="Leonard G."/>
            <person name="Richards T.A."/>
            <person name="Lane C.E."/>
        </authorList>
    </citation>
    <scope>NUCLEOTIDE SEQUENCE [LARGE SCALE GENOMIC DNA]</scope>
    <source>
        <strain evidence="2 3">ATCC 48635</strain>
    </source>
</reference>
<dbReference type="OrthoDB" id="10617485at2759"/>
<feature type="compositionally biased region" description="Polar residues" evidence="1">
    <location>
        <begin position="10"/>
        <end position="27"/>
    </location>
</feature>
<protein>
    <submittedName>
        <fullName evidence="2">Uncharacterized protein</fullName>
    </submittedName>
</protein>
<name>A0A1V9Y4H6_ACHHY</name>
<evidence type="ECO:0000256" key="1">
    <source>
        <dbReference type="SAM" id="MobiDB-lite"/>
    </source>
</evidence>
<evidence type="ECO:0000313" key="3">
    <source>
        <dbReference type="Proteomes" id="UP000243579"/>
    </source>
</evidence>
<dbReference type="EMBL" id="JNBR01002923">
    <property type="protein sequence ID" value="OQR80578.1"/>
    <property type="molecule type" value="Genomic_DNA"/>
</dbReference>
<dbReference type="AlphaFoldDB" id="A0A1V9Y4H6"/>
<evidence type="ECO:0000313" key="2">
    <source>
        <dbReference type="EMBL" id="OQR80578.1"/>
    </source>
</evidence>